<keyword evidence="1" id="KW-0472">Membrane</keyword>
<protein>
    <submittedName>
        <fullName evidence="2">Uncharacterized protein</fullName>
    </submittedName>
</protein>
<feature type="transmembrane region" description="Helical" evidence="1">
    <location>
        <begin position="22"/>
        <end position="42"/>
    </location>
</feature>
<name>A0A4Y7TF63_COPMI</name>
<evidence type="ECO:0000256" key="1">
    <source>
        <dbReference type="SAM" id="Phobius"/>
    </source>
</evidence>
<dbReference type="EMBL" id="QPFP01000014">
    <property type="protein sequence ID" value="TEB32813.1"/>
    <property type="molecule type" value="Genomic_DNA"/>
</dbReference>
<comment type="caution">
    <text evidence="2">The sequence shown here is derived from an EMBL/GenBank/DDBJ whole genome shotgun (WGS) entry which is preliminary data.</text>
</comment>
<gene>
    <name evidence="2" type="ORF">FA13DRAFT_228512</name>
</gene>
<keyword evidence="3" id="KW-1185">Reference proteome</keyword>
<evidence type="ECO:0000313" key="3">
    <source>
        <dbReference type="Proteomes" id="UP000298030"/>
    </source>
</evidence>
<feature type="transmembrane region" description="Helical" evidence="1">
    <location>
        <begin position="112"/>
        <end position="132"/>
    </location>
</feature>
<sequence>MIASEGILFVRVYAFSGRNKKLLVYLIFQFIAIHASAFALLTKFIQTVKFVKFPVPNLVCMPAQAKNVMLSGVFALLLGSVLIVMFIMMYLAFRKHRDLNSTLLTIFYRDGIFYFICLSVLATGNIVVNLAAPNGGMKFLLVQTEVDLHVILSTRMLLHLRSWAERDRYAEGRGRDTGTMGAFEYSTTHGGRKHSTMKFEKHALETIQSATVTQSGTETTEERGP</sequence>
<keyword evidence="1" id="KW-1133">Transmembrane helix</keyword>
<reference evidence="2 3" key="1">
    <citation type="journal article" date="2019" name="Nat. Ecol. Evol.">
        <title>Megaphylogeny resolves global patterns of mushroom evolution.</title>
        <authorList>
            <person name="Varga T."/>
            <person name="Krizsan K."/>
            <person name="Foldi C."/>
            <person name="Dima B."/>
            <person name="Sanchez-Garcia M."/>
            <person name="Sanchez-Ramirez S."/>
            <person name="Szollosi G.J."/>
            <person name="Szarkandi J.G."/>
            <person name="Papp V."/>
            <person name="Albert L."/>
            <person name="Andreopoulos W."/>
            <person name="Angelini C."/>
            <person name="Antonin V."/>
            <person name="Barry K.W."/>
            <person name="Bougher N.L."/>
            <person name="Buchanan P."/>
            <person name="Buyck B."/>
            <person name="Bense V."/>
            <person name="Catcheside P."/>
            <person name="Chovatia M."/>
            <person name="Cooper J."/>
            <person name="Damon W."/>
            <person name="Desjardin D."/>
            <person name="Finy P."/>
            <person name="Geml J."/>
            <person name="Haridas S."/>
            <person name="Hughes K."/>
            <person name="Justo A."/>
            <person name="Karasinski D."/>
            <person name="Kautmanova I."/>
            <person name="Kiss B."/>
            <person name="Kocsube S."/>
            <person name="Kotiranta H."/>
            <person name="LaButti K.M."/>
            <person name="Lechner B.E."/>
            <person name="Liimatainen K."/>
            <person name="Lipzen A."/>
            <person name="Lukacs Z."/>
            <person name="Mihaltcheva S."/>
            <person name="Morgado L.N."/>
            <person name="Niskanen T."/>
            <person name="Noordeloos M.E."/>
            <person name="Ohm R.A."/>
            <person name="Ortiz-Santana B."/>
            <person name="Ovrebo C."/>
            <person name="Racz N."/>
            <person name="Riley R."/>
            <person name="Savchenko A."/>
            <person name="Shiryaev A."/>
            <person name="Soop K."/>
            <person name="Spirin V."/>
            <person name="Szebenyi C."/>
            <person name="Tomsovsky M."/>
            <person name="Tulloss R.E."/>
            <person name="Uehling J."/>
            <person name="Grigoriev I.V."/>
            <person name="Vagvolgyi C."/>
            <person name="Papp T."/>
            <person name="Martin F.M."/>
            <person name="Miettinen O."/>
            <person name="Hibbett D.S."/>
            <person name="Nagy L.G."/>
        </authorList>
    </citation>
    <scope>NUCLEOTIDE SEQUENCE [LARGE SCALE GENOMIC DNA]</scope>
    <source>
        <strain evidence="2 3">FP101781</strain>
    </source>
</reference>
<feature type="transmembrane region" description="Helical" evidence="1">
    <location>
        <begin position="68"/>
        <end position="92"/>
    </location>
</feature>
<evidence type="ECO:0000313" key="2">
    <source>
        <dbReference type="EMBL" id="TEB32813.1"/>
    </source>
</evidence>
<keyword evidence="1" id="KW-0812">Transmembrane</keyword>
<dbReference type="AlphaFoldDB" id="A0A4Y7TF63"/>
<dbReference type="Proteomes" id="UP000298030">
    <property type="component" value="Unassembled WGS sequence"/>
</dbReference>
<organism evidence="2 3">
    <name type="scientific">Coprinellus micaceus</name>
    <name type="common">Glistening ink-cap mushroom</name>
    <name type="synonym">Coprinus micaceus</name>
    <dbReference type="NCBI Taxonomy" id="71717"/>
    <lineage>
        <taxon>Eukaryota</taxon>
        <taxon>Fungi</taxon>
        <taxon>Dikarya</taxon>
        <taxon>Basidiomycota</taxon>
        <taxon>Agaricomycotina</taxon>
        <taxon>Agaricomycetes</taxon>
        <taxon>Agaricomycetidae</taxon>
        <taxon>Agaricales</taxon>
        <taxon>Agaricineae</taxon>
        <taxon>Psathyrellaceae</taxon>
        <taxon>Coprinellus</taxon>
    </lineage>
</organism>
<proteinExistence type="predicted"/>
<dbReference type="OrthoDB" id="2982596at2759"/>
<accession>A0A4Y7TF63</accession>